<evidence type="ECO:0000256" key="10">
    <source>
        <dbReference type="PROSITE-ProRule" id="PRU00175"/>
    </source>
</evidence>
<feature type="domain" description="RING-type" evidence="12">
    <location>
        <begin position="235"/>
        <end position="289"/>
    </location>
</feature>
<evidence type="ECO:0000313" key="14">
    <source>
        <dbReference type="EMBL" id="KAF4626044.1"/>
    </source>
</evidence>
<evidence type="ECO:0000256" key="7">
    <source>
        <dbReference type="ARBA" id="ARBA00022771"/>
    </source>
</evidence>
<evidence type="ECO:0000256" key="5">
    <source>
        <dbReference type="ARBA" id="ARBA00022723"/>
    </source>
</evidence>
<sequence>MKNLRKISSKFGLRRKDQQSTSRIIEPIFEESADSREQDWRSYVPTGYEGYETLEDDTGNDSDYEERIQLPPQWAPKTLPSARRNGFGKPSLPPELPELWENLDPPVLKQSRSNKGNMQQLMYGGEELPLFGPQYGIHRGSRVEDIQVQTPTVMHVKTSNPYIDMLEEADADLQRAYLESLETATAGGGEDGSKFQGMLFSPPPVSAPLISSNVMSEEVDIPEPSVRSASSPTSCIICTEDFEGAVRPPGWISLACLHEPSVCTGCLAKCIKSDLESKIWNQIKCPECKALLIYEDIKRFADPESLARYEIMSVRSAVSSDNNFVWCQKCDFGQLHASGASQPIVRCLNCGFASCYTHNTPWHTRLTCEEYDQMLEDPDGFQTERDKENEANDVARRQQEEEDERLARELNQRDKMVEEDRQRQRLAEERRRAKEQQRAEAARKKQELEQAKRREEIKRRQREEKASRDVVQATTKPCPGCQWAIEKNDGCDHMTCMSFAGAAYRTGEPMEGDIAAEGFKKKHNPSCKPVAVLYDTMYELTLLIRTFMYLNENCVQF</sequence>
<dbReference type="EMBL" id="JAAMPI010001239">
    <property type="protein sequence ID" value="KAF4626044.1"/>
    <property type="molecule type" value="Genomic_DNA"/>
</dbReference>
<dbReference type="GO" id="GO:0008270">
    <property type="term" value="F:zinc ion binding"/>
    <property type="evidence" value="ECO:0007669"/>
    <property type="project" value="UniProtKB-KW"/>
</dbReference>
<dbReference type="InterPro" id="IPR002867">
    <property type="entry name" value="IBR_dom"/>
</dbReference>
<dbReference type="Pfam" id="PF01485">
    <property type="entry name" value="IBR"/>
    <property type="match status" value="1"/>
</dbReference>
<evidence type="ECO:0000256" key="3">
    <source>
        <dbReference type="ARBA" id="ARBA00012251"/>
    </source>
</evidence>
<dbReference type="AlphaFoldDB" id="A0A8H4R9H8"/>
<evidence type="ECO:0000256" key="6">
    <source>
        <dbReference type="ARBA" id="ARBA00022737"/>
    </source>
</evidence>
<dbReference type="PROSITE" id="PS51873">
    <property type="entry name" value="TRIAD"/>
    <property type="match status" value="1"/>
</dbReference>
<gene>
    <name evidence="14" type="ORF">G7Y89_g12120</name>
</gene>
<dbReference type="Gene3D" id="3.30.40.10">
    <property type="entry name" value="Zinc/RING finger domain, C3HC4 (zinc finger)"/>
    <property type="match status" value="1"/>
</dbReference>
<keyword evidence="15" id="KW-1185">Reference proteome</keyword>
<dbReference type="Pfam" id="PF22605">
    <property type="entry name" value="IBR_2"/>
    <property type="match status" value="1"/>
</dbReference>
<feature type="domain" description="RING-type" evidence="13">
    <location>
        <begin position="231"/>
        <end position="527"/>
    </location>
</feature>
<dbReference type="PROSITE" id="PS50089">
    <property type="entry name" value="ZF_RING_2"/>
    <property type="match status" value="1"/>
</dbReference>
<proteinExistence type="predicted"/>
<evidence type="ECO:0000313" key="15">
    <source>
        <dbReference type="Proteomes" id="UP000566819"/>
    </source>
</evidence>
<evidence type="ECO:0000259" key="13">
    <source>
        <dbReference type="PROSITE" id="PS51873"/>
    </source>
</evidence>
<feature type="region of interest" description="Disordered" evidence="11">
    <location>
        <begin position="1"/>
        <end position="27"/>
    </location>
</feature>
<comment type="catalytic activity">
    <reaction evidence="1">
        <text>[E2 ubiquitin-conjugating enzyme]-S-ubiquitinyl-L-cysteine + [acceptor protein]-L-lysine = [E2 ubiquitin-conjugating enzyme]-L-cysteine + [acceptor protein]-N(6)-ubiquitinyl-L-lysine.</text>
        <dbReference type="EC" id="2.3.2.31"/>
    </reaction>
</comment>
<evidence type="ECO:0000256" key="11">
    <source>
        <dbReference type="SAM" id="MobiDB-lite"/>
    </source>
</evidence>
<keyword evidence="5" id="KW-0479">Metal-binding</keyword>
<keyword evidence="4" id="KW-0808">Transferase</keyword>
<dbReference type="CDD" id="cd20335">
    <property type="entry name" value="BRcat_RBR"/>
    <property type="match status" value="1"/>
</dbReference>
<dbReference type="SMART" id="SM00647">
    <property type="entry name" value="IBR"/>
    <property type="match status" value="1"/>
</dbReference>
<keyword evidence="7 10" id="KW-0863">Zinc-finger</keyword>
<keyword evidence="9" id="KW-0862">Zinc</keyword>
<evidence type="ECO:0000256" key="8">
    <source>
        <dbReference type="ARBA" id="ARBA00022786"/>
    </source>
</evidence>
<dbReference type="GO" id="GO:0016567">
    <property type="term" value="P:protein ubiquitination"/>
    <property type="evidence" value="ECO:0007669"/>
    <property type="project" value="InterPro"/>
</dbReference>
<dbReference type="InterPro" id="IPR044066">
    <property type="entry name" value="TRIAD_supradom"/>
</dbReference>
<dbReference type="EC" id="2.3.2.31" evidence="3"/>
<dbReference type="Gene3D" id="1.20.120.1750">
    <property type="match status" value="1"/>
</dbReference>
<dbReference type="PANTHER" id="PTHR11685">
    <property type="entry name" value="RBR FAMILY RING FINGER AND IBR DOMAIN-CONTAINING"/>
    <property type="match status" value="1"/>
</dbReference>
<evidence type="ECO:0000256" key="2">
    <source>
        <dbReference type="ARBA" id="ARBA00004906"/>
    </source>
</evidence>
<evidence type="ECO:0000256" key="9">
    <source>
        <dbReference type="ARBA" id="ARBA00022833"/>
    </source>
</evidence>
<dbReference type="InterPro" id="IPR054694">
    <property type="entry name" value="Parkin-like_IBR"/>
</dbReference>
<comment type="caution">
    <text evidence="14">The sequence shown here is derived from an EMBL/GenBank/DDBJ whole genome shotgun (WGS) entry which is preliminary data.</text>
</comment>
<dbReference type="InterPro" id="IPR001841">
    <property type="entry name" value="Znf_RING"/>
</dbReference>
<name>A0A8H4R9H8_9HELO</name>
<dbReference type="Proteomes" id="UP000566819">
    <property type="component" value="Unassembled WGS sequence"/>
</dbReference>
<dbReference type="InterPro" id="IPR031127">
    <property type="entry name" value="E3_UB_ligase_RBR"/>
</dbReference>
<accession>A0A8H4R9H8</accession>
<keyword evidence="8" id="KW-0833">Ubl conjugation pathway</keyword>
<dbReference type="GO" id="GO:0061630">
    <property type="term" value="F:ubiquitin protein ligase activity"/>
    <property type="evidence" value="ECO:0007669"/>
    <property type="project" value="UniProtKB-EC"/>
</dbReference>
<feature type="region of interest" description="Disordered" evidence="11">
    <location>
        <begin position="379"/>
        <end position="470"/>
    </location>
</feature>
<evidence type="ECO:0000259" key="12">
    <source>
        <dbReference type="PROSITE" id="PS50089"/>
    </source>
</evidence>
<dbReference type="SUPFAM" id="SSF57850">
    <property type="entry name" value="RING/U-box"/>
    <property type="match status" value="3"/>
</dbReference>
<comment type="pathway">
    <text evidence="2">Protein modification; protein ubiquitination.</text>
</comment>
<protein>
    <recommendedName>
        <fullName evidence="3">RBR-type E3 ubiquitin transferase</fullName>
        <ecNumber evidence="3">2.3.2.31</ecNumber>
    </recommendedName>
</protein>
<reference evidence="14 15" key="1">
    <citation type="submission" date="2020-03" db="EMBL/GenBank/DDBJ databases">
        <title>Draft Genome Sequence of Cudoniella acicularis.</title>
        <authorList>
            <person name="Buettner E."/>
            <person name="Kellner H."/>
        </authorList>
    </citation>
    <scope>NUCLEOTIDE SEQUENCE [LARGE SCALE GENOMIC DNA]</scope>
    <source>
        <strain evidence="14 15">DSM 108380</strain>
    </source>
</reference>
<keyword evidence="6" id="KW-0677">Repeat</keyword>
<evidence type="ECO:0000256" key="4">
    <source>
        <dbReference type="ARBA" id="ARBA00022679"/>
    </source>
</evidence>
<organism evidence="14 15">
    <name type="scientific">Cudoniella acicularis</name>
    <dbReference type="NCBI Taxonomy" id="354080"/>
    <lineage>
        <taxon>Eukaryota</taxon>
        <taxon>Fungi</taxon>
        <taxon>Dikarya</taxon>
        <taxon>Ascomycota</taxon>
        <taxon>Pezizomycotina</taxon>
        <taxon>Leotiomycetes</taxon>
        <taxon>Helotiales</taxon>
        <taxon>Tricladiaceae</taxon>
        <taxon>Cudoniella</taxon>
    </lineage>
</organism>
<dbReference type="OrthoDB" id="1431934at2759"/>
<dbReference type="InterPro" id="IPR013083">
    <property type="entry name" value="Znf_RING/FYVE/PHD"/>
</dbReference>
<evidence type="ECO:0000256" key="1">
    <source>
        <dbReference type="ARBA" id="ARBA00001798"/>
    </source>
</evidence>
<feature type="compositionally biased region" description="Basic and acidic residues" evidence="11">
    <location>
        <begin position="382"/>
        <end position="468"/>
    </location>
</feature>